<sequence length="407" mass="44314">MLKNGRRTLRRTPALLTLVCVLLLTACLNVSLPGAFTSASPPDRAARQASLASDPPTQEATLMAVGDIMVHSPQLPGYLDAATKRYDFSGWFERVSPLFQEGDWVIGNLETPLAGADLKFTGYPKFNAPEQLAVDLREAGFDLVSTANNHAMDRGFAGVQRTLRNVRKAGLIPVGTAESPKDAERTAIVDRGGIRMGFLAYTYGTNGIPISKDKAYSVNLIDPKRMAGDIAKLRKAGADVVTVSLHFGTEYERLPNDQQRKIVRSAIGSGADIILGSHPHVVQPYDVVSVPASESGLKQNRKGVVIYSLGNFVSNQSGDWKDVGLIFSVHVVKKRQPDGSSLTTWDRIGLTPTAVHIENSGSKRHYTVLPIRQTLDERKDASLTEADYADLKAKLAGIEQHLHTYEQ</sequence>
<dbReference type="PANTHER" id="PTHR33393">
    <property type="entry name" value="POLYGLUTAMINE SYNTHESIS ACCESSORY PROTEIN RV0574C-RELATED"/>
    <property type="match status" value="1"/>
</dbReference>
<gene>
    <name evidence="3" type="ORF">EAV92_08735</name>
</gene>
<dbReference type="PROSITE" id="PS51257">
    <property type="entry name" value="PROKAR_LIPOPROTEIN"/>
    <property type="match status" value="1"/>
</dbReference>
<evidence type="ECO:0000259" key="2">
    <source>
        <dbReference type="SMART" id="SM00854"/>
    </source>
</evidence>
<keyword evidence="4" id="KW-1185">Reference proteome</keyword>
<accession>A0A3G3JWL5</accession>
<dbReference type="InterPro" id="IPR052169">
    <property type="entry name" value="CW_Biosynth-Accessory"/>
</dbReference>
<dbReference type="KEGG" id="coh:EAV92_08735"/>
<dbReference type="Gene3D" id="3.60.21.10">
    <property type="match status" value="1"/>
</dbReference>
<feature type="domain" description="Capsule synthesis protein CapA" evidence="2">
    <location>
        <begin position="61"/>
        <end position="316"/>
    </location>
</feature>
<reference evidence="3 4" key="1">
    <citation type="submission" date="2018-10" db="EMBL/GenBank/DDBJ databases">
        <title>Genome Sequence of Cohnella sp.</title>
        <authorList>
            <person name="Srinivasan S."/>
            <person name="Kim M.K."/>
        </authorList>
    </citation>
    <scope>NUCLEOTIDE SEQUENCE [LARGE SCALE GENOMIC DNA]</scope>
    <source>
        <strain evidence="3 4">18JY8-7</strain>
    </source>
</reference>
<comment type="similarity">
    <text evidence="1">Belongs to the CapA family.</text>
</comment>
<dbReference type="SUPFAM" id="SSF56300">
    <property type="entry name" value="Metallo-dependent phosphatases"/>
    <property type="match status" value="1"/>
</dbReference>
<evidence type="ECO:0000256" key="1">
    <source>
        <dbReference type="ARBA" id="ARBA00005662"/>
    </source>
</evidence>
<organism evidence="3 4">
    <name type="scientific">Cohnella candidum</name>
    <dbReference type="NCBI Taxonomy" id="2674991"/>
    <lineage>
        <taxon>Bacteria</taxon>
        <taxon>Bacillati</taxon>
        <taxon>Bacillota</taxon>
        <taxon>Bacilli</taxon>
        <taxon>Bacillales</taxon>
        <taxon>Paenibacillaceae</taxon>
        <taxon>Cohnella</taxon>
    </lineage>
</organism>
<evidence type="ECO:0000313" key="3">
    <source>
        <dbReference type="EMBL" id="AYQ72640.1"/>
    </source>
</evidence>
<dbReference type="Pfam" id="PF09587">
    <property type="entry name" value="PGA_cap"/>
    <property type="match status" value="1"/>
</dbReference>
<dbReference type="AlphaFoldDB" id="A0A3G3JWL5"/>
<protein>
    <submittedName>
        <fullName evidence="3">CapA family protein</fullName>
    </submittedName>
</protein>
<dbReference type="EMBL" id="CP033433">
    <property type="protein sequence ID" value="AYQ72640.1"/>
    <property type="molecule type" value="Genomic_DNA"/>
</dbReference>
<dbReference type="InterPro" id="IPR029052">
    <property type="entry name" value="Metallo-depent_PP-like"/>
</dbReference>
<dbReference type="CDD" id="cd07381">
    <property type="entry name" value="MPP_CapA"/>
    <property type="match status" value="1"/>
</dbReference>
<dbReference type="Proteomes" id="UP000269097">
    <property type="component" value="Chromosome"/>
</dbReference>
<proteinExistence type="inferred from homology"/>
<dbReference type="SMART" id="SM00854">
    <property type="entry name" value="PGA_cap"/>
    <property type="match status" value="1"/>
</dbReference>
<name>A0A3G3JWL5_9BACL</name>
<dbReference type="PANTHER" id="PTHR33393:SF12">
    <property type="entry name" value="CAPSULE BIOSYNTHESIS PROTEIN CAPA"/>
    <property type="match status" value="1"/>
</dbReference>
<dbReference type="InterPro" id="IPR019079">
    <property type="entry name" value="Capsule_synth_CapA"/>
</dbReference>
<evidence type="ECO:0000313" key="4">
    <source>
        <dbReference type="Proteomes" id="UP000269097"/>
    </source>
</evidence>